<comment type="caution">
    <text evidence="2">The sequence shown here is derived from an EMBL/GenBank/DDBJ whole genome shotgun (WGS) entry which is preliminary data.</text>
</comment>
<sequence>MSCRKSRVRSDIIRHPTIVVAVKTVVVLVAVEAAAAVVVEVAGDVSLSTPTPH</sequence>
<dbReference type="Proteomes" id="UP000006247">
    <property type="component" value="Unassembled WGS sequence"/>
</dbReference>
<organism evidence="2 3">
    <name type="scientific">Corynebacterium matruchotii ATCC 33806</name>
    <dbReference type="NCBI Taxonomy" id="566549"/>
    <lineage>
        <taxon>Bacteria</taxon>
        <taxon>Bacillati</taxon>
        <taxon>Actinomycetota</taxon>
        <taxon>Actinomycetes</taxon>
        <taxon>Mycobacteriales</taxon>
        <taxon>Corynebacteriaceae</taxon>
        <taxon>Corynebacterium</taxon>
    </lineage>
</organism>
<keyword evidence="1" id="KW-0812">Transmembrane</keyword>
<dbReference type="AlphaFoldDB" id="C0DZT2"/>
<evidence type="ECO:0000313" key="3">
    <source>
        <dbReference type="Proteomes" id="UP000006247"/>
    </source>
</evidence>
<name>C0DZT2_9CORY</name>
<feature type="transmembrane region" description="Helical" evidence="1">
    <location>
        <begin position="20"/>
        <end position="43"/>
    </location>
</feature>
<keyword evidence="1" id="KW-1133">Transmembrane helix</keyword>
<protein>
    <submittedName>
        <fullName evidence="2">Uncharacterized protein</fullName>
    </submittedName>
</protein>
<accession>C0DZT2</accession>
<reference evidence="2 3" key="1">
    <citation type="submission" date="2009-01" db="EMBL/GenBank/DDBJ databases">
        <authorList>
            <person name="Fulton L."/>
            <person name="Clifton S."/>
            <person name="Chinwalla A.T."/>
            <person name="Mitreva M."/>
            <person name="Sodergren E."/>
            <person name="Weinstock G."/>
            <person name="Clifton S."/>
            <person name="Dooling D.J."/>
            <person name="Fulton B."/>
            <person name="Minx P."/>
            <person name="Pepin K.H."/>
            <person name="Johnson M."/>
            <person name="Bhonagiri V."/>
            <person name="Nash W.E."/>
            <person name="Mardis E.R."/>
            <person name="Wilson R.K."/>
        </authorList>
    </citation>
    <scope>NUCLEOTIDE SEQUENCE [LARGE SCALE GENOMIC DNA]</scope>
    <source>
        <strain evidence="2 3">ATCC 33806</strain>
    </source>
</reference>
<dbReference type="EMBL" id="ACEB01000003">
    <property type="protein sequence ID" value="EEG28178.1"/>
    <property type="molecule type" value="Genomic_DNA"/>
</dbReference>
<gene>
    <name evidence="2" type="ORF">CORMATOL_00228</name>
</gene>
<keyword evidence="1" id="KW-0472">Membrane</keyword>
<dbReference type="HOGENOM" id="CLU_3060607_0_0_11"/>
<evidence type="ECO:0000313" key="2">
    <source>
        <dbReference type="EMBL" id="EEG28178.1"/>
    </source>
</evidence>
<evidence type="ECO:0000256" key="1">
    <source>
        <dbReference type="SAM" id="Phobius"/>
    </source>
</evidence>
<proteinExistence type="predicted"/>